<proteinExistence type="predicted"/>
<comment type="caution">
    <text evidence="1">The sequence shown here is derived from an EMBL/GenBank/DDBJ whole genome shotgun (WGS) entry which is preliminary data.</text>
</comment>
<dbReference type="AlphaFoldDB" id="A0A1U7GY67"/>
<keyword evidence="2" id="KW-1185">Reference proteome</keyword>
<name>A0A1U7GY67_9CYAN</name>
<evidence type="ECO:0000313" key="2">
    <source>
        <dbReference type="Proteomes" id="UP000186391"/>
    </source>
</evidence>
<evidence type="ECO:0008006" key="3">
    <source>
        <dbReference type="Google" id="ProtNLM"/>
    </source>
</evidence>
<dbReference type="SUPFAM" id="SSF88723">
    <property type="entry name" value="PIN domain-like"/>
    <property type="match status" value="1"/>
</dbReference>
<dbReference type="EMBL" id="MRCA01000007">
    <property type="protein sequence ID" value="OKH13305.1"/>
    <property type="molecule type" value="Genomic_DNA"/>
</dbReference>
<gene>
    <name evidence="1" type="ORF">NIES592_14640</name>
</gene>
<accession>A0A1U7GY67</accession>
<organism evidence="1 2">
    <name type="scientific">Fischerella major NIES-592</name>
    <dbReference type="NCBI Taxonomy" id="210994"/>
    <lineage>
        <taxon>Bacteria</taxon>
        <taxon>Bacillati</taxon>
        <taxon>Cyanobacteriota</taxon>
        <taxon>Cyanophyceae</taxon>
        <taxon>Nostocales</taxon>
        <taxon>Hapalosiphonaceae</taxon>
        <taxon>Fischerella</taxon>
    </lineage>
</organism>
<reference evidence="1 2" key="1">
    <citation type="submission" date="2016-11" db="EMBL/GenBank/DDBJ databases">
        <title>Draft Genome Sequences of Nine Cyanobacterial Strains from Diverse Habitats.</title>
        <authorList>
            <person name="Zhu T."/>
            <person name="Hou S."/>
            <person name="Lu X."/>
            <person name="Hess W.R."/>
        </authorList>
    </citation>
    <scope>NUCLEOTIDE SEQUENCE [LARGE SCALE GENOMIC DNA]</scope>
    <source>
        <strain evidence="1 2">NIES-592</strain>
    </source>
</reference>
<evidence type="ECO:0000313" key="1">
    <source>
        <dbReference type="EMBL" id="OKH13305.1"/>
    </source>
</evidence>
<dbReference type="Proteomes" id="UP000186391">
    <property type="component" value="Unassembled WGS sequence"/>
</dbReference>
<dbReference type="InterPro" id="IPR029060">
    <property type="entry name" value="PIN-like_dom_sf"/>
</dbReference>
<sequence length="63" mass="7366">MIHLVDTNFLLRFVDPNSNLNPIVRNVTKKLIDKGEQLTITSQNCIEFWALLNQDMNLQFTDM</sequence>
<protein>
    <recommendedName>
        <fullName evidence="3">PIN domain-containing protein</fullName>
    </recommendedName>
</protein>